<evidence type="ECO:0000256" key="17">
    <source>
        <dbReference type="ARBA" id="ARBA00023136"/>
    </source>
</evidence>
<dbReference type="FunFam" id="3.80.10.10:FF:000041">
    <property type="entry name" value="LRR receptor-like serine/threonine-protein kinase ERECTA"/>
    <property type="match status" value="1"/>
</dbReference>
<proteinExistence type="inferred from homology"/>
<dbReference type="OMA" id="WEAYSST"/>
<feature type="chain" id="PRO_5029888042" description="non-specific serine/threonine protein kinase" evidence="24">
    <location>
        <begin position="34"/>
        <end position="1057"/>
    </location>
</feature>
<dbReference type="SMART" id="SM00220">
    <property type="entry name" value="S_TKc"/>
    <property type="match status" value="1"/>
</dbReference>
<evidence type="ECO:0000256" key="10">
    <source>
        <dbReference type="ARBA" id="ARBA00022692"/>
    </source>
</evidence>
<evidence type="ECO:0000256" key="5">
    <source>
        <dbReference type="ARBA" id="ARBA00022475"/>
    </source>
</evidence>
<dbReference type="FunFam" id="3.30.200.20:FF:000260">
    <property type="entry name" value="LRR receptor-like serine/threonine-protein kinase RPK2"/>
    <property type="match status" value="1"/>
</dbReference>
<keyword evidence="27" id="KW-1185">Reference proteome</keyword>
<dbReference type="CDD" id="cd14066">
    <property type="entry name" value="STKc_IRAK"/>
    <property type="match status" value="1"/>
</dbReference>
<evidence type="ECO:0000313" key="26">
    <source>
        <dbReference type="EnsemblPlants" id="Kaladp0024s0144.1.v1.1.CDS.1"/>
    </source>
</evidence>
<dbReference type="Gramene" id="Kaladp0024s0144.1.v1.1">
    <property type="protein sequence ID" value="Kaladp0024s0144.1.v1.1.CDS.1"/>
    <property type="gene ID" value="Kaladp0024s0144.v1.1"/>
</dbReference>
<dbReference type="InterPro" id="IPR050647">
    <property type="entry name" value="Plant_LRR-RLKs"/>
</dbReference>
<evidence type="ECO:0000256" key="11">
    <source>
        <dbReference type="ARBA" id="ARBA00022729"/>
    </source>
</evidence>
<keyword evidence="12" id="KW-0677">Repeat</keyword>
<comment type="catalytic activity">
    <reaction evidence="20">
        <text>L-threonyl-[protein] + ATP = O-phospho-L-threonyl-[protein] + ADP + H(+)</text>
        <dbReference type="Rhea" id="RHEA:46608"/>
        <dbReference type="Rhea" id="RHEA-COMP:11060"/>
        <dbReference type="Rhea" id="RHEA-COMP:11605"/>
        <dbReference type="ChEBI" id="CHEBI:15378"/>
        <dbReference type="ChEBI" id="CHEBI:30013"/>
        <dbReference type="ChEBI" id="CHEBI:30616"/>
        <dbReference type="ChEBI" id="CHEBI:61977"/>
        <dbReference type="ChEBI" id="CHEBI:456216"/>
        <dbReference type="EC" id="2.7.11.1"/>
    </reaction>
</comment>
<keyword evidence="16 23" id="KW-1133">Transmembrane helix</keyword>
<dbReference type="GO" id="GO:0005524">
    <property type="term" value="F:ATP binding"/>
    <property type="evidence" value="ECO:0007669"/>
    <property type="project" value="UniProtKB-UniRule"/>
</dbReference>
<dbReference type="InterPro" id="IPR001611">
    <property type="entry name" value="Leu-rich_rpt"/>
</dbReference>
<comment type="subcellular location">
    <subcellularLocation>
        <location evidence="1">Cell membrane</location>
        <topology evidence="1">Single-pass type I membrane protein</topology>
    </subcellularLocation>
</comment>
<keyword evidence="10 23" id="KW-0812">Transmembrane</keyword>
<dbReference type="InterPro" id="IPR008271">
    <property type="entry name" value="Ser/Thr_kinase_AS"/>
</dbReference>
<dbReference type="InterPro" id="IPR032675">
    <property type="entry name" value="LRR_dom_sf"/>
</dbReference>
<evidence type="ECO:0000256" key="8">
    <source>
        <dbReference type="ARBA" id="ARBA00022614"/>
    </source>
</evidence>
<keyword evidence="15 22" id="KW-0067">ATP-binding</keyword>
<evidence type="ECO:0000256" key="4">
    <source>
        <dbReference type="ARBA" id="ARBA00022473"/>
    </source>
</evidence>
<evidence type="ECO:0000256" key="1">
    <source>
        <dbReference type="ARBA" id="ARBA00004251"/>
    </source>
</evidence>
<dbReference type="PROSITE" id="PS50011">
    <property type="entry name" value="PROTEIN_KINASE_DOM"/>
    <property type="match status" value="1"/>
</dbReference>
<dbReference type="GO" id="GO:0009409">
    <property type="term" value="P:response to cold"/>
    <property type="evidence" value="ECO:0007669"/>
    <property type="project" value="UniProtKB-ARBA"/>
</dbReference>
<evidence type="ECO:0000256" key="6">
    <source>
        <dbReference type="ARBA" id="ARBA00022527"/>
    </source>
</evidence>
<sequence length="1057" mass="115000">MKWGGRFCARTLVWIRAAAFVLCLLGCCGSVEADGGADRDVLLEIKRLVSDPAGILASWDAGSGLSHCGWYGVSCDSKSRVSEIRLVGGGGGDYDYGSEAGSCSGVFPFHGCEIRRNFSVGVGKLGGRLSSRVGELDQLRVLSLGYNRFNGQVPVGVWGMENLEVLDLEGNMFTGEIPARFSGLRKLRVLNLRFNGLSGQVKEVANFRFLRVLDLAGNGIDGVVPEFVDRYGNGCEYLEHLDLSGNAIDGPIPRSLGKCRRLRSVLLFSNNFTGTIPKEFGRLRKLEVLDVSRNSLGGFIPAELGNCASLSVLVLSNSVDPLFSWRSAGGQAKLSAYADERNIFQGLIPSEVAELAKVKMIWAPRAKLQGKLPQNWGSGLQVLNLADNQLVGEITGLFPRCHNLHHLNLSSNKLVGKLDEKLHVPCMTVFDISANLMSGAIPLFRNDNCTFPSPSAHMNLNGWTDLSSAYLSSFVLQTGWEAYSSTSPAGFVIIRDFGSNNFTGPIPPLPVLGRMSRKHLDVNLGSSIDLVIDFRNNMISGEIPSDIGALYKSLKSLDVSNNMISGCIPQSLGDLDSLERLEMSGNKLQGHIPSSLGHLLSLKVLNLSSNCLTGEIPESLASLSNLTTLQLDNNQLSGCIPPALVDMVSLLNINVSWSTMVKNDDGSCQTGFSRRAVLLSGNQMDLQNYTSSSDEDDEDEAAAGSSRLNSIEIASIVSASAIVSVLVALIILFIYTRKWAPDSRVQVSVPREITLFTDIGVPLTFDKISNSTANFNASNCIGNGGFGATYRAEIAPGLVVAVKRLSVGRFHGVQQFHAEIKTLERVRHPNLVTLIGYHASETEMFLIYNYLPGGNLAKFIQERGEKATDWKILHKIALDIAQALAYLHDQCVPRVLHRDVKPSNILLDNDFNAYLSDFGLSRLLGTSETHATTGVAGTFGYLAPEYAMTCRVSDKADVYSYGIVLLELLSDKKTLDPSFSAHENGFTIVSWASMLLREGRAKDVFNPRLWETGPHKKLVDTLHLAVKCTVETLSVRPTMRQVAQQLKQLQHRGSESS</sequence>
<keyword evidence="9" id="KW-0808">Transferase</keyword>
<keyword evidence="8" id="KW-0433">Leucine-rich repeat</keyword>
<dbReference type="FunFam" id="3.80.10.10:FF:000299">
    <property type="entry name" value="Piriformospora indica-insensitive protein 2"/>
    <property type="match status" value="1"/>
</dbReference>
<dbReference type="Gene3D" id="3.80.10.10">
    <property type="entry name" value="Ribonuclease Inhibitor"/>
    <property type="match status" value="4"/>
</dbReference>
<dbReference type="PANTHER" id="PTHR48056:SF63">
    <property type="entry name" value="PROTEIN KINASE DOMAIN-CONTAINING PROTEIN"/>
    <property type="match status" value="1"/>
</dbReference>
<accession>A0A7N0T5Q6</accession>
<dbReference type="EC" id="2.7.11.1" evidence="3"/>
<dbReference type="Pfam" id="PF08263">
    <property type="entry name" value="LRRNT_2"/>
    <property type="match status" value="1"/>
</dbReference>
<evidence type="ECO:0000256" key="22">
    <source>
        <dbReference type="PROSITE-ProRule" id="PRU10141"/>
    </source>
</evidence>
<evidence type="ECO:0000256" key="19">
    <source>
        <dbReference type="ARBA" id="ARBA00023180"/>
    </source>
</evidence>
<evidence type="ECO:0000256" key="21">
    <source>
        <dbReference type="ARBA" id="ARBA00048679"/>
    </source>
</evidence>
<dbReference type="Proteomes" id="UP000594263">
    <property type="component" value="Unplaced"/>
</dbReference>
<evidence type="ECO:0000256" key="24">
    <source>
        <dbReference type="SAM" id="SignalP"/>
    </source>
</evidence>
<keyword evidence="6" id="KW-0723">Serine/threonine-protein kinase</keyword>
<keyword evidence="4" id="KW-0217">Developmental protein</keyword>
<evidence type="ECO:0000256" key="9">
    <source>
        <dbReference type="ARBA" id="ARBA00022679"/>
    </source>
</evidence>
<evidence type="ECO:0000256" key="18">
    <source>
        <dbReference type="ARBA" id="ARBA00023170"/>
    </source>
</evidence>
<dbReference type="Gene3D" id="3.30.200.20">
    <property type="entry name" value="Phosphorylase Kinase, domain 1"/>
    <property type="match status" value="1"/>
</dbReference>
<dbReference type="GO" id="GO:0004674">
    <property type="term" value="F:protein serine/threonine kinase activity"/>
    <property type="evidence" value="ECO:0007669"/>
    <property type="project" value="UniProtKB-KW"/>
</dbReference>
<evidence type="ECO:0000256" key="3">
    <source>
        <dbReference type="ARBA" id="ARBA00012513"/>
    </source>
</evidence>
<keyword evidence="5" id="KW-1003">Cell membrane</keyword>
<keyword evidence="17 23" id="KW-0472">Membrane</keyword>
<evidence type="ECO:0000256" key="13">
    <source>
        <dbReference type="ARBA" id="ARBA00022741"/>
    </source>
</evidence>
<dbReference type="SMART" id="SM00369">
    <property type="entry name" value="LRR_TYP"/>
    <property type="match status" value="7"/>
</dbReference>
<evidence type="ECO:0000256" key="7">
    <source>
        <dbReference type="ARBA" id="ARBA00022553"/>
    </source>
</evidence>
<dbReference type="GO" id="GO:0005886">
    <property type="term" value="C:plasma membrane"/>
    <property type="evidence" value="ECO:0007669"/>
    <property type="project" value="UniProtKB-SubCell"/>
</dbReference>
<dbReference type="FunFam" id="1.10.510.10:FF:000192">
    <property type="entry name" value="LRR receptor-like serine/threonine-protein kinase RPK2"/>
    <property type="match status" value="1"/>
</dbReference>
<keyword evidence="18" id="KW-0675">Receptor</keyword>
<dbReference type="GO" id="GO:0048508">
    <property type="term" value="P:embryonic meristem development"/>
    <property type="evidence" value="ECO:0007669"/>
    <property type="project" value="UniProtKB-ARBA"/>
</dbReference>
<dbReference type="GO" id="GO:0009414">
    <property type="term" value="P:response to water deprivation"/>
    <property type="evidence" value="ECO:0007669"/>
    <property type="project" value="UniProtKB-ARBA"/>
</dbReference>
<dbReference type="Gene3D" id="1.10.510.10">
    <property type="entry name" value="Transferase(Phosphotransferase) domain 1"/>
    <property type="match status" value="1"/>
</dbReference>
<evidence type="ECO:0000256" key="15">
    <source>
        <dbReference type="ARBA" id="ARBA00022840"/>
    </source>
</evidence>
<dbReference type="InterPro" id="IPR017441">
    <property type="entry name" value="Protein_kinase_ATP_BS"/>
</dbReference>
<evidence type="ECO:0000256" key="2">
    <source>
        <dbReference type="ARBA" id="ARBA00008684"/>
    </source>
</evidence>
<dbReference type="InterPro" id="IPR003591">
    <property type="entry name" value="Leu-rich_rpt_typical-subtyp"/>
</dbReference>
<dbReference type="Pfam" id="PF13855">
    <property type="entry name" value="LRR_8"/>
    <property type="match status" value="3"/>
</dbReference>
<feature type="transmembrane region" description="Helical" evidence="23">
    <location>
        <begin position="713"/>
        <end position="735"/>
    </location>
</feature>
<organism evidence="26 27">
    <name type="scientific">Kalanchoe fedtschenkoi</name>
    <name type="common">Lavender scallops</name>
    <name type="synonym">South American air plant</name>
    <dbReference type="NCBI Taxonomy" id="63787"/>
    <lineage>
        <taxon>Eukaryota</taxon>
        <taxon>Viridiplantae</taxon>
        <taxon>Streptophyta</taxon>
        <taxon>Embryophyta</taxon>
        <taxon>Tracheophyta</taxon>
        <taxon>Spermatophyta</taxon>
        <taxon>Magnoliopsida</taxon>
        <taxon>eudicotyledons</taxon>
        <taxon>Gunneridae</taxon>
        <taxon>Pentapetalae</taxon>
        <taxon>Saxifragales</taxon>
        <taxon>Crassulaceae</taxon>
        <taxon>Kalanchoe</taxon>
    </lineage>
</organism>
<dbReference type="InterPro" id="IPR000719">
    <property type="entry name" value="Prot_kinase_dom"/>
</dbReference>
<protein>
    <recommendedName>
        <fullName evidence="3">non-specific serine/threonine protein kinase</fullName>
        <ecNumber evidence="3">2.7.11.1</ecNumber>
    </recommendedName>
</protein>
<evidence type="ECO:0000256" key="20">
    <source>
        <dbReference type="ARBA" id="ARBA00047899"/>
    </source>
</evidence>
<comment type="similarity">
    <text evidence="2">Belongs to the protein kinase superfamily. Ser/Thr protein kinase family.</text>
</comment>
<dbReference type="PANTHER" id="PTHR48056">
    <property type="entry name" value="LRR RECEPTOR-LIKE SERINE/THREONINE-PROTEIN KINASE-RELATED"/>
    <property type="match status" value="1"/>
</dbReference>
<keyword evidence="14" id="KW-0418">Kinase</keyword>
<dbReference type="PROSITE" id="PS00107">
    <property type="entry name" value="PROTEIN_KINASE_ATP"/>
    <property type="match status" value="1"/>
</dbReference>
<dbReference type="GO" id="GO:0009945">
    <property type="term" value="P:radial axis specification"/>
    <property type="evidence" value="ECO:0007669"/>
    <property type="project" value="UniProtKB-ARBA"/>
</dbReference>
<dbReference type="Pfam" id="PF00560">
    <property type="entry name" value="LRR_1"/>
    <property type="match status" value="2"/>
</dbReference>
<comment type="catalytic activity">
    <reaction evidence="21">
        <text>L-seryl-[protein] + ATP = O-phospho-L-seryl-[protein] + ADP + H(+)</text>
        <dbReference type="Rhea" id="RHEA:17989"/>
        <dbReference type="Rhea" id="RHEA-COMP:9863"/>
        <dbReference type="Rhea" id="RHEA-COMP:11604"/>
        <dbReference type="ChEBI" id="CHEBI:15378"/>
        <dbReference type="ChEBI" id="CHEBI:29999"/>
        <dbReference type="ChEBI" id="CHEBI:30616"/>
        <dbReference type="ChEBI" id="CHEBI:83421"/>
        <dbReference type="ChEBI" id="CHEBI:456216"/>
        <dbReference type="EC" id="2.7.11.1"/>
    </reaction>
</comment>
<dbReference type="InterPro" id="IPR011009">
    <property type="entry name" value="Kinase-like_dom_sf"/>
</dbReference>
<evidence type="ECO:0000313" key="27">
    <source>
        <dbReference type="Proteomes" id="UP000594263"/>
    </source>
</evidence>
<evidence type="ECO:0000256" key="23">
    <source>
        <dbReference type="SAM" id="Phobius"/>
    </source>
</evidence>
<dbReference type="SUPFAM" id="SSF56112">
    <property type="entry name" value="Protein kinase-like (PK-like)"/>
    <property type="match status" value="1"/>
</dbReference>
<keyword evidence="11 24" id="KW-0732">Signal</keyword>
<dbReference type="PROSITE" id="PS51450">
    <property type="entry name" value="LRR"/>
    <property type="match status" value="1"/>
</dbReference>
<keyword evidence="19" id="KW-0325">Glycoprotein</keyword>
<dbReference type="EnsemblPlants" id="Kaladp0024s0144.1.v1.1">
    <property type="protein sequence ID" value="Kaladp0024s0144.1.v1.1.CDS.1"/>
    <property type="gene ID" value="Kaladp0024s0144.v1.1"/>
</dbReference>
<dbReference type="SUPFAM" id="SSF52058">
    <property type="entry name" value="L domain-like"/>
    <property type="match status" value="1"/>
</dbReference>
<reference evidence="26" key="1">
    <citation type="submission" date="2021-01" db="UniProtKB">
        <authorList>
            <consortium name="EnsemblPlants"/>
        </authorList>
    </citation>
    <scope>IDENTIFICATION</scope>
</reference>
<dbReference type="AlphaFoldDB" id="A0A7N0T5Q6"/>
<feature type="signal peptide" evidence="24">
    <location>
        <begin position="1"/>
        <end position="33"/>
    </location>
</feature>
<evidence type="ECO:0000259" key="25">
    <source>
        <dbReference type="PROSITE" id="PS50011"/>
    </source>
</evidence>
<keyword evidence="13 22" id="KW-0547">Nucleotide-binding</keyword>
<dbReference type="PROSITE" id="PS00108">
    <property type="entry name" value="PROTEIN_KINASE_ST"/>
    <property type="match status" value="1"/>
</dbReference>
<evidence type="ECO:0000256" key="16">
    <source>
        <dbReference type="ARBA" id="ARBA00022989"/>
    </source>
</evidence>
<keyword evidence="7" id="KW-0597">Phosphoprotein</keyword>
<dbReference type="Pfam" id="PF00069">
    <property type="entry name" value="Pkinase"/>
    <property type="match status" value="1"/>
</dbReference>
<name>A0A7N0T5Q6_KALFE</name>
<feature type="domain" description="Protein kinase" evidence="25">
    <location>
        <begin position="775"/>
        <end position="1049"/>
    </location>
</feature>
<dbReference type="InterPro" id="IPR013210">
    <property type="entry name" value="LRR_N_plant-typ"/>
</dbReference>
<feature type="binding site" evidence="22">
    <location>
        <position position="803"/>
    </location>
    <ligand>
        <name>ATP</name>
        <dbReference type="ChEBI" id="CHEBI:30616"/>
    </ligand>
</feature>
<dbReference type="GO" id="GO:0009942">
    <property type="term" value="P:longitudinal axis specification"/>
    <property type="evidence" value="ECO:0007669"/>
    <property type="project" value="UniProtKB-ARBA"/>
</dbReference>
<evidence type="ECO:0000256" key="12">
    <source>
        <dbReference type="ARBA" id="ARBA00022737"/>
    </source>
</evidence>
<evidence type="ECO:0000256" key="14">
    <source>
        <dbReference type="ARBA" id="ARBA00022777"/>
    </source>
</evidence>